<comment type="caution">
    <text evidence="1">The sequence shown here is derived from an EMBL/GenBank/DDBJ whole genome shotgun (WGS) entry which is preliminary data.</text>
</comment>
<dbReference type="RefSeq" id="WP_404549347.1">
    <property type="nucleotide sequence ID" value="NZ_JADIKJ010000036.1"/>
</dbReference>
<proteinExistence type="predicted"/>
<gene>
    <name evidence="1" type="ORF">ISP15_17980</name>
</gene>
<reference evidence="1 2" key="1">
    <citation type="submission" date="2020-10" db="EMBL/GenBank/DDBJ databases">
        <title>Phylogeny of dyella-like bacteria.</title>
        <authorList>
            <person name="Fu J."/>
        </authorList>
    </citation>
    <scope>NUCLEOTIDE SEQUENCE [LARGE SCALE GENOMIC DNA]</scope>
    <source>
        <strain evidence="1 2">JP1</strain>
    </source>
</reference>
<sequence>MKTMINANEQIIAKIPVGQSRQVVLIDVAGRKDISPDESNANVYCIDDRGEVIWQINAPPSNIGRDSFVSLRQTSEGLRADRFFGGEFIVDAVNGIASEVGWHK</sequence>
<accession>A0ABW8JM85</accession>
<evidence type="ECO:0000313" key="1">
    <source>
        <dbReference type="EMBL" id="MFK2902221.1"/>
    </source>
</evidence>
<keyword evidence="2" id="KW-1185">Reference proteome</keyword>
<organism evidence="1 2">
    <name type="scientific">Dyella jejuensis</name>
    <dbReference type="NCBI Taxonomy" id="1432009"/>
    <lineage>
        <taxon>Bacteria</taxon>
        <taxon>Pseudomonadati</taxon>
        <taxon>Pseudomonadota</taxon>
        <taxon>Gammaproteobacteria</taxon>
        <taxon>Lysobacterales</taxon>
        <taxon>Rhodanobacteraceae</taxon>
        <taxon>Dyella</taxon>
    </lineage>
</organism>
<dbReference type="EMBL" id="JADIKJ010000036">
    <property type="protein sequence ID" value="MFK2902221.1"/>
    <property type="molecule type" value="Genomic_DNA"/>
</dbReference>
<protein>
    <submittedName>
        <fullName evidence="1">Uncharacterized protein</fullName>
    </submittedName>
</protein>
<dbReference type="Proteomes" id="UP001620461">
    <property type="component" value="Unassembled WGS sequence"/>
</dbReference>
<dbReference type="Pfam" id="PF25857">
    <property type="entry name" value="DUF7957"/>
    <property type="match status" value="1"/>
</dbReference>
<evidence type="ECO:0000313" key="2">
    <source>
        <dbReference type="Proteomes" id="UP001620461"/>
    </source>
</evidence>
<dbReference type="InterPro" id="IPR058263">
    <property type="entry name" value="DUF7957"/>
</dbReference>
<name>A0ABW8JM85_9GAMM</name>